<dbReference type="Proteomes" id="UP000657421">
    <property type="component" value="Unassembled WGS sequence"/>
</dbReference>
<dbReference type="InterPro" id="IPR053924">
    <property type="entry name" value="RecX_HTH_2nd"/>
</dbReference>
<comment type="caution">
    <text evidence="9">The sequence shown here is derived from an EMBL/GenBank/DDBJ whole genome shotgun (WGS) entry which is preliminary data.</text>
</comment>
<gene>
    <name evidence="5" type="primary">recX</name>
    <name evidence="9" type="ORF">H8716_00045</name>
</gene>
<accession>A0ABR7N4Z1</accession>
<dbReference type="InterPro" id="IPR053925">
    <property type="entry name" value="RecX_HTH_3rd"/>
</dbReference>
<dbReference type="EMBL" id="JACRSZ010000001">
    <property type="protein sequence ID" value="MBC8571487.1"/>
    <property type="molecule type" value="Genomic_DNA"/>
</dbReference>
<keyword evidence="4 5" id="KW-0963">Cytoplasm</keyword>
<dbReference type="PANTHER" id="PTHR33602:SF1">
    <property type="entry name" value="REGULATORY PROTEIN RECX FAMILY PROTEIN"/>
    <property type="match status" value="1"/>
</dbReference>
<evidence type="ECO:0000256" key="4">
    <source>
        <dbReference type="ARBA" id="ARBA00022490"/>
    </source>
</evidence>
<dbReference type="Gene3D" id="1.10.10.10">
    <property type="entry name" value="Winged helix-like DNA-binding domain superfamily/Winged helix DNA-binding domain"/>
    <property type="match status" value="3"/>
</dbReference>
<evidence type="ECO:0000313" key="10">
    <source>
        <dbReference type="Proteomes" id="UP000657421"/>
    </source>
</evidence>
<dbReference type="RefSeq" id="WP_249306172.1">
    <property type="nucleotide sequence ID" value="NZ_JACRSZ010000001.1"/>
</dbReference>
<dbReference type="InterPro" id="IPR036388">
    <property type="entry name" value="WH-like_DNA-bd_sf"/>
</dbReference>
<reference evidence="9 10" key="1">
    <citation type="submission" date="2020-08" db="EMBL/GenBank/DDBJ databases">
        <title>Genome public.</title>
        <authorList>
            <person name="Liu C."/>
            <person name="Sun Q."/>
        </authorList>
    </citation>
    <scope>NUCLEOTIDE SEQUENCE [LARGE SCALE GENOMIC DNA]</scope>
    <source>
        <strain evidence="9 10">NSJ-46</strain>
    </source>
</reference>
<organism evidence="9 10">
    <name type="scientific">Jingyaoa shaoxingensis</name>
    <dbReference type="NCBI Taxonomy" id="2763671"/>
    <lineage>
        <taxon>Bacteria</taxon>
        <taxon>Bacillati</taxon>
        <taxon>Bacillota</taxon>
        <taxon>Clostridia</taxon>
        <taxon>Lachnospirales</taxon>
        <taxon>Lachnospiraceae</taxon>
        <taxon>Jingyaoa</taxon>
    </lineage>
</organism>
<proteinExistence type="inferred from homology"/>
<evidence type="ECO:0000313" key="9">
    <source>
        <dbReference type="EMBL" id="MBC8571487.1"/>
    </source>
</evidence>
<dbReference type="PANTHER" id="PTHR33602">
    <property type="entry name" value="REGULATORY PROTEIN RECX FAMILY PROTEIN"/>
    <property type="match status" value="1"/>
</dbReference>
<comment type="similarity">
    <text evidence="2 5">Belongs to the RecX family.</text>
</comment>
<evidence type="ECO:0000256" key="1">
    <source>
        <dbReference type="ARBA" id="ARBA00004496"/>
    </source>
</evidence>
<comment type="function">
    <text evidence="5">Modulates RecA activity.</text>
</comment>
<keyword evidence="10" id="KW-1185">Reference proteome</keyword>
<dbReference type="InterPro" id="IPR003783">
    <property type="entry name" value="Regulatory_RecX"/>
</dbReference>
<dbReference type="Pfam" id="PF02631">
    <property type="entry name" value="RecX_HTH2"/>
    <property type="match status" value="1"/>
</dbReference>
<evidence type="ECO:0000259" key="8">
    <source>
        <dbReference type="Pfam" id="PF21982"/>
    </source>
</evidence>
<evidence type="ECO:0000256" key="3">
    <source>
        <dbReference type="ARBA" id="ARBA00018111"/>
    </source>
</evidence>
<sequence>MTYDMLKRAKLRCMHLLEKRDYTEKELRQKLENGKTEYTEEQIDGAIAYVKSFHYVDDGRYACKYIEAMQSRKSRRQIEQELYQKGVDRELIQEAFEETGEVPEEEQIARWMEKRNYHPEEADLKEKQRMYAFLARKGFRAENIQRAMKSEFV</sequence>
<protein>
    <recommendedName>
        <fullName evidence="3 5">Regulatory protein RecX</fullName>
    </recommendedName>
</protein>
<evidence type="ECO:0000256" key="2">
    <source>
        <dbReference type="ARBA" id="ARBA00009695"/>
    </source>
</evidence>
<feature type="domain" description="RecX first three-helical" evidence="8">
    <location>
        <begin position="9"/>
        <end position="48"/>
    </location>
</feature>
<feature type="domain" description="RecX third three-helical" evidence="7">
    <location>
        <begin position="104"/>
        <end position="148"/>
    </location>
</feature>
<name>A0ABR7N4Z1_9FIRM</name>
<feature type="domain" description="RecX second three-helical" evidence="6">
    <location>
        <begin position="57"/>
        <end position="95"/>
    </location>
</feature>
<comment type="subcellular location">
    <subcellularLocation>
        <location evidence="1 5">Cytoplasm</location>
    </subcellularLocation>
</comment>
<dbReference type="InterPro" id="IPR053926">
    <property type="entry name" value="RecX_HTH_1st"/>
</dbReference>
<evidence type="ECO:0000259" key="6">
    <source>
        <dbReference type="Pfam" id="PF02631"/>
    </source>
</evidence>
<dbReference type="Pfam" id="PF21982">
    <property type="entry name" value="RecX_HTH1"/>
    <property type="match status" value="1"/>
</dbReference>
<evidence type="ECO:0000259" key="7">
    <source>
        <dbReference type="Pfam" id="PF21981"/>
    </source>
</evidence>
<dbReference type="Pfam" id="PF21981">
    <property type="entry name" value="RecX_HTH3"/>
    <property type="match status" value="1"/>
</dbReference>
<dbReference type="HAMAP" id="MF_01114">
    <property type="entry name" value="RecX"/>
    <property type="match status" value="1"/>
</dbReference>
<evidence type="ECO:0000256" key="5">
    <source>
        <dbReference type="HAMAP-Rule" id="MF_01114"/>
    </source>
</evidence>